<organism evidence="9 10">
    <name type="scientific">Alicyclobacillus fastidiosus</name>
    <dbReference type="NCBI Taxonomy" id="392011"/>
    <lineage>
        <taxon>Bacteria</taxon>
        <taxon>Bacillati</taxon>
        <taxon>Bacillota</taxon>
        <taxon>Bacilli</taxon>
        <taxon>Bacillales</taxon>
        <taxon>Alicyclobacillaceae</taxon>
        <taxon>Alicyclobacillus</taxon>
    </lineage>
</organism>
<sequence>MSPLRIWNRVRQLSSWQFTVGRVAGNRRAFVAFAESLAELLTAGIDFVQAADILTHQGASFQRRLSCAVSRHLEQGLPVSQALLPHVDVVAGNVFAVAERVGQLPEALSAYVVRERARMDWRQQLSKSLIYPALLMCSCLILAIFVRMVIQPELNLLEASLEDTAVSSSAESLWSNLSLGVIVTILGAPGAYFVLYHVRRWGGLKGLRLPFDELLRNVRSERFVDSLHVQLASGVSLVEALRALCSVQTSWLQSDSEIVLRELLAGSSLADALPSRLSPIVREVLSVSEVTGDLTAGLRRSSDLLKGRIARKLQRVATWLEPVTMSIMGLVVGTTMYGVFGPMYRTIAGVGTHA</sequence>
<keyword evidence="3" id="KW-1003">Cell membrane</keyword>
<evidence type="ECO:0000256" key="2">
    <source>
        <dbReference type="ARBA" id="ARBA00005745"/>
    </source>
</evidence>
<feature type="transmembrane region" description="Helical" evidence="7">
    <location>
        <begin position="129"/>
        <end position="150"/>
    </location>
</feature>
<feature type="domain" description="Type II secretion system protein GspF" evidence="8">
    <location>
        <begin position="223"/>
        <end position="340"/>
    </location>
</feature>
<dbReference type="PANTHER" id="PTHR30012">
    <property type="entry name" value="GENERAL SECRETION PATHWAY PROTEIN"/>
    <property type="match status" value="1"/>
</dbReference>
<name>A0ABV5AFS5_9BACL</name>
<gene>
    <name evidence="9" type="ORF">KKP3000_004623</name>
</gene>
<keyword evidence="6 7" id="KW-0472">Membrane</keyword>
<keyword evidence="4 7" id="KW-0812">Transmembrane</keyword>
<dbReference type="Pfam" id="PF00482">
    <property type="entry name" value="T2SSF"/>
    <property type="match status" value="2"/>
</dbReference>
<evidence type="ECO:0000259" key="8">
    <source>
        <dbReference type="Pfam" id="PF00482"/>
    </source>
</evidence>
<dbReference type="PANTHER" id="PTHR30012:SF0">
    <property type="entry name" value="TYPE II SECRETION SYSTEM PROTEIN F-RELATED"/>
    <property type="match status" value="1"/>
</dbReference>
<dbReference type="InterPro" id="IPR018076">
    <property type="entry name" value="T2SS_GspF_dom"/>
</dbReference>
<dbReference type="InterPro" id="IPR042094">
    <property type="entry name" value="T2SS_GspF_sf"/>
</dbReference>
<dbReference type="RefSeq" id="WP_275476576.1">
    <property type="nucleotide sequence ID" value="NZ_CP162940.1"/>
</dbReference>
<comment type="subcellular location">
    <subcellularLocation>
        <location evidence="1">Cell membrane</location>
        <topology evidence="1">Multi-pass membrane protein</topology>
    </subcellularLocation>
</comment>
<evidence type="ECO:0000256" key="6">
    <source>
        <dbReference type="ARBA" id="ARBA00023136"/>
    </source>
</evidence>
<evidence type="ECO:0000256" key="4">
    <source>
        <dbReference type="ARBA" id="ARBA00022692"/>
    </source>
</evidence>
<evidence type="ECO:0000313" key="10">
    <source>
        <dbReference type="Proteomes" id="UP001579974"/>
    </source>
</evidence>
<dbReference type="EMBL" id="JBDXSU010000009">
    <property type="protein sequence ID" value="MFB5191119.1"/>
    <property type="molecule type" value="Genomic_DNA"/>
</dbReference>
<feature type="transmembrane region" description="Helical" evidence="7">
    <location>
        <begin position="177"/>
        <end position="198"/>
    </location>
</feature>
<evidence type="ECO:0000256" key="3">
    <source>
        <dbReference type="ARBA" id="ARBA00022475"/>
    </source>
</evidence>
<evidence type="ECO:0000256" key="1">
    <source>
        <dbReference type="ARBA" id="ARBA00004651"/>
    </source>
</evidence>
<keyword evidence="10" id="KW-1185">Reference proteome</keyword>
<evidence type="ECO:0000256" key="5">
    <source>
        <dbReference type="ARBA" id="ARBA00022989"/>
    </source>
</evidence>
<evidence type="ECO:0000256" key="7">
    <source>
        <dbReference type="SAM" id="Phobius"/>
    </source>
</evidence>
<dbReference type="InterPro" id="IPR003004">
    <property type="entry name" value="GspF/PilC"/>
</dbReference>
<feature type="transmembrane region" description="Helical" evidence="7">
    <location>
        <begin position="316"/>
        <end position="340"/>
    </location>
</feature>
<feature type="domain" description="Type II secretion system protein GspF" evidence="8">
    <location>
        <begin position="33"/>
        <end position="150"/>
    </location>
</feature>
<protein>
    <submittedName>
        <fullName evidence="9">Type II secretion system F family protein</fullName>
    </submittedName>
</protein>
<accession>A0ABV5AFS5</accession>
<keyword evidence="5 7" id="KW-1133">Transmembrane helix</keyword>
<proteinExistence type="inferred from homology"/>
<reference evidence="9 10" key="1">
    <citation type="journal article" date="2024" name="Int. J. Mol. Sci.">
        <title>Exploration of Alicyclobacillus spp. Genome in Search of Antibiotic Resistance.</title>
        <authorList>
            <person name="Bucka-Kolendo J."/>
            <person name="Kiousi D.E."/>
            <person name="Dekowska A."/>
            <person name="Mikolajczuk-Szczyrba A."/>
            <person name="Karadedos D.M."/>
            <person name="Michael P."/>
            <person name="Galanis A."/>
            <person name="Sokolowska B."/>
        </authorList>
    </citation>
    <scope>NUCLEOTIDE SEQUENCE [LARGE SCALE GENOMIC DNA]</scope>
    <source>
        <strain evidence="9 10">KKP 3000</strain>
    </source>
</reference>
<comment type="similarity">
    <text evidence="2">Belongs to the GSP F family.</text>
</comment>
<evidence type="ECO:0000313" key="9">
    <source>
        <dbReference type="EMBL" id="MFB5191119.1"/>
    </source>
</evidence>
<dbReference type="Proteomes" id="UP001579974">
    <property type="component" value="Unassembled WGS sequence"/>
</dbReference>
<comment type="caution">
    <text evidence="9">The sequence shown here is derived from an EMBL/GenBank/DDBJ whole genome shotgun (WGS) entry which is preliminary data.</text>
</comment>
<dbReference type="Gene3D" id="1.20.81.30">
    <property type="entry name" value="Type II secretion system (T2SS), domain F"/>
    <property type="match status" value="2"/>
</dbReference>